<organism evidence="7 8">
    <name type="scientific">Thermus aquaticus</name>
    <dbReference type="NCBI Taxonomy" id="271"/>
    <lineage>
        <taxon>Bacteria</taxon>
        <taxon>Thermotogati</taxon>
        <taxon>Deinococcota</taxon>
        <taxon>Deinococci</taxon>
        <taxon>Thermales</taxon>
        <taxon>Thermaceae</taxon>
        <taxon>Thermus</taxon>
    </lineage>
</organism>
<evidence type="ECO:0000313" key="7">
    <source>
        <dbReference type="EMBL" id="KOX89081.1"/>
    </source>
</evidence>
<evidence type="ECO:0000313" key="8">
    <source>
        <dbReference type="Proteomes" id="UP000037685"/>
    </source>
</evidence>
<gene>
    <name evidence="7" type="ORF">BVI061214_00231</name>
</gene>
<sequence>MEYLFRLFPRVEAVIYAFAGLLVVLGAAYLMVAAVFEGMELLRLGKGASLPIFLLDRVLLALMMAEILYTLIRFAREGQLQVEPFLVIGIIAGVRRILVITAEGLQKYPFSLDHPGFQAVLAELLLLSLMVLALAWAYRMVRGV</sequence>
<dbReference type="PATRIC" id="fig|271.14.peg.320"/>
<keyword evidence="3 6" id="KW-0812">Transmembrane</keyword>
<evidence type="ECO:0000256" key="4">
    <source>
        <dbReference type="ARBA" id="ARBA00022989"/>
    </source>
</evidence>
<comment type="subcellular location">
    <subcellularLocation>
        <location evidence="1">Cell membrane</location>
        <topology evidence="1">Multi-pass membrane protein</topology>
    </subcellularLocation>
</comment>
<accession>A0A0M9AEI9</accession>
<keyword evidence="2" id="KW-1003">Cell membrane</keyword>
<dbReference type="Pfam" id="PF06146">
    <property type="entry name" value="PsiE"/>
    <property type="match status" value="1"/>
</dbReference>
<name>A0A0M9AEI9_THEAQ</name>
<evidence type="ECO:0000256" key="2">
    <source>
        <dbReference type="ARBA" id="ARBA00022475"/>
    </source>
</evidence>
<dbReference type="GO" id="GO:0005886">
    <property type="term" value="C:plasma membrane"/>
    <property type="evidence" value="ECO:0007669"/>
    <property type="project" value="UniProtKB-SubCell"/>
</dbReference>
<evidence type="ECO:0000256" key="3">
    <source>
        <dbReference type="ARBA" id="ARBA00022692"/>
    </source>
</evidence>
<protein>
    <recommendedName>
        <fullName evidence="9">Phosphate-starvation-inducible E</fullName>
    </recommendedName>
</protein>
<keyword evidence="4 6" id="KW-1133">Transmembrane helix</keyword>
<dbReference type="AlphaFoldDB" id="A0A0M9AEI9"/>
<evidence type="ECO:0000256" key="5">
    <source>
        <dbReference type="ARBA" id="ARBA00023136"/>
    </source>
</evidence>
<dbReference type="RefSeq" id="WP_003045260.1">
    <property type="nucleotide sequence ID" value="NZ_LHCI01000106.1"/>
</dbReference>
<proteinExistence type="predicted"/>
<feature type="transmembrane region" description="Helical" evidence="6">
    <location>
        <begin position="84"/>
        <end position="105"/>
    </location>
</feature>
<dbReference type="InterPro" id="IPR020948">
    <property type="entry name" value="P_starv_induced_PsiE-like"/>
</dbReference>
<evidence type="ECO:0000256" key="1">
    <source>
        <dbReference type="ARBA" id="ARBA00004651"/>
    </source>
</evidence>
<comment type="caution">
    <text evidence="7">The sequence shown here is derived from an EMBL/GenBank/DDBJ whole genome shotgun (WGS) entry which is preliminary data.</text>
</comment>
<keyword evidence="5 6" id="KW-0472">Membrane</keyword>
<evidence type="ECO:0008006" key="9">
    <source>
        <dbReference type="Google" id="ProtNLM"/>
    </source>
</evidence>
<feature type="transmembrane region" description="Helical" evidence="6">
    <location>
        <begin position="13"/>
        <end position="36"/>
    </location>
</feature>
<reference evidence="7 8" key="1">
    <citation type="submission" date="2015-07" db="EMBL/GenBank/DDBJ databases">
        <authorList>
            <person name="Noorani M."/>
        </authorList>
    </citation>
    <scope>NUCLEOTIDE SEQUENCE [LARGE SCALE GENOMIC DNA]</scope>
    <source>
        <strain evidence="8">ATCC 25104 / DSM 625 / JCM 10724 / NBRC 103206 / NCIMB 11243 / YT-1</strain>
    </source>
</reference>
<feature type="transmembrane region" description="Helical" evidence="6">
    <location>
        <begin position="48"/>
        <end position="72"/>
    </location>
</feature>
<feature type="transmembrane region" description="Helical" evidence="6">
    <location>
        <begin position="117"/>
        <end position="138"/>
    </location>
</feature>
<dbReference type="EMBL" id="LHCI01000106">
    <property type="protein sequence ID" value="KOX89081.1"/>
    <property type="molecule type" value="Genomic_DNA"/>
</dbReference>
<evidence type="ECO:0000256" key="6">
    <source>
        <dbReference type="SAM" id="Phobius"/>
    </source>
</evidence>
<dbReference type="Proteomes" id="UP000037685">
    <property type="component" value="Unassembled WGS sequence"/>
</dbReference>